<evidence type="ECO:0000313" key="3">
    <source>
        <dbReference type="Proteomes" id="UP000036681"/>
    </source>
</evidence>
<dbReference type="InterPro" id="IPR038765">
    <property type="entry name" value="Papain-like_cys_pep_sf"/>
</dbReference>
<dbReference type="GO" id="GO:0004843">
    <property type="term" value="F:cysteine-type deubiquitinase activity"/>
    <property type="evidence" value="ECO:0007669"/>
    <property type="project" value="TreeGrafter"/>
</dbReference>
<dbReference type="SUPFAM" id="SSF54001">
    <property type="entry name" value="Cysteine proteinases"/>
    <property type="match status" value="1"/>
</dbReference>
<feature type="region of interest" description="Disordered" evidence="1">
    <location>
        <begin position="438"/>
        <end position="459"/>
    </location>
</feature>
<reference evidence="4" key="1">
    <citation type="submission" date="2023-03" db="UniProtKB">
        <authorList>
            <consortium name="WormBaseParasite"/>
        </authorList>
    </citation>
    <scope>IDENTIFICATION</scope>
</reference>
<evidence type="ECO:0000313" key="4">
    <source>
        <dbReference type="WBParaSite" id="ALUE_0001361601-mRNA-1"/>
    </source>
</evidence>
<evidence type="ECO:0000256" key="1">
    <source>
        <dbReference type="SAM" id="MobiDB-lite"/>
    </source>
</evidence>
<dbReference type="PROSITE" id="PS50802">
    <property type="entry name" value="OTU"/>
    <property type="match status" value="1"/>
</dbReference>
<name>A0A9J2PVK1_ASCLU</name>
<keyword evidence="3" id="KW-1185">Reference proteome</keyword>
<feature type="domain" description="OTU" evidence="2">
    <location>
        <begin position="72"/>
        <end position="194"/>
    </location>
</feature>
<organism evidence="3 4">
    <name type="scientific">Ascaris lumbricoides</name>
    <name type="common">Giant roundworm</name>
    <dbReference type="NCBI Taxonomy" id="6252"/>
    <lineage>
        <taxon>Eukaryota</taxon>
        <taxon>Metazoa</taxon>
        <taxon>Ecdysozoa</taxon>
        <taxon>Nematoda</taxon>
        <taxon>Chromadorea</taxon>
        <taxon>Rhabditida</taxon>
        <taxon>Spirurina</taxon>
        <taxon>Ascaridomorpha</taxon>
        <taxon>Ascaridoidea</taxon>
        <taxon>Ascarididae</taxon>
        <taxon>Ascaris</taxon>
    </lineage>
</organism>
<dbReference type="GO" id="GO:0016579">
    <property type="term" value="P:protein deubiquitination"/>
    <property type="evidence" value="ECO:0007669"/>
    <property type="project" value="TreeGrafter"/>
</dbReference>
<dbReference type="Pfam" id="PF02338">
    <property type="entry name" value="OTU"/>
    <property type="match status" value="1"/>
</dbReference>
<dbReference type="Gene3D" id="3.90.70.80">
    <property type="match status" value="1"/>
</dbReference>
<dbReference type="InterPro" id="IPR050704">
    <property type="entry name" value="Peptidase_C85-like"/>
</dbReference>
<dbReference type="InterPro" id="IPR003323">
    <property type="entry name" value="OTU_dom"/>
</dbReference>
<feature type="region of interest" description="Disordered" evidence="1">
    <location>
        <begin position="32"/>
        <end position="51"/>
    </location>
</feature>
<accession>A0A9J2PVK1</accession>
<sequence length="473" mass="53245">MARKKEYSIEDGAAKKRNPQAVTLNEANYKQENGSWKMKTSKHKDQNSSASCSGGKVYDVGPLRAQLGCYGLTLRDIPGDGNCLFRALGDQLEGHSMNHLKHRMDTVRYMIAHRHHFEPFIDVPFDRYVENLSRPGTYAGQDALVAFARLHKVNIVIHQLNSPLWQIQGSEGEPTAELHLSYHNGEHYSSVRRFGDIADTPPHIRIVSQLTGATEVPCCASHSICTPSAPITSNVNVMSGGKPPYRPSSNPIAMPTSTPSAVNEHSFLHNEDEFSLLLEEITAKCRLIRPRYRVTLNKKPWAFTFRGACKGFFSMVVNIFPWVKSSSGISDAYVDDMLIMRVMLRSGCRDSVMATEALIDNGGDADQTVDYLLSLSIILDPVDKDSDPRQDRRHKEICRRISGRRSVGGDNNERRIVGKKQFSRTRTQDSVRVISNVEQEKNSRKHNKKAATDHHQDDQWENTLEGDLRFLTL</sequence>
<dbReference type="WBParaSite" id="ALUE_0001361601-mRNA-1">
    <property type="protein sequence ID" value="ALUE_0001361601-mRNA-1"/>
    <property type="gene ID" value="ALUE_0001361601"/>
</dbReference>
<protein>
    <submittedName>
        <fullName evidence="4">OTU domain-containing protein</fullName>
    </submittedName>
</protein>
<evidence type="ECO:0000259" key="2">
    <source>
        <dbReference type="PROSITE" id="PS50802"/>
    </source>
</evidence>
<dbReference type="AlphaFoldDB" id="A0A9J2PVK1"/>
<dbReference type="CDD" id="cd22770">
    <property type="entry name" value="OTU_OTUD3"/>
    <property type="match status" value="1"/>
</dbReference>
<feature type="compositionally biased region" description="Basic and acidic residues" evidence="1">
    <location>
        <begin position="1"/>
        <end position="14"/>
    </location>
</feature>
<proteinExistence type="predicted"/>
<dbReference type="Proteomes" id="UP000036681">
    <property type="component" value="Unplaced"/>
</dbReference>
<dbReference type="PANTHER" id="PTHR12419:SF7">
    <property type="entry name" value="OTU DOMAIN-CONTAINING PROTEIN 3"/>
    <property type="match status" value="1"/>
</dbReference>
<dbReference type="PANTHER" id="PTHR12419">
    <property type="entry name" value="OTU DOMAIN CONTAINING PROTEIN"/>
    <property type="match status" value="1"/>
</dbReference>
<feature type="region of interest" description="Disordered" evidence="1">
    <location>
        <begin position="1"/>
        <end position="20"/>
    </location>
</feature>